<comment type="caution">
    <text evidence="1">The sequence shown here is derived from an EMBL/GenBank/DDBJ whole genome shotgun (WGS) entry which is preliminary data.</text>
</comment>
<reference evidence="1 2" key="1">
    <citation type="submission" date="2018-06" db="EMBL/GenBank/DDBJ databases">
        <title>Genomic Encyclopedia of Archaeal and Bacterial Type Strains, Phase II (KMG-II): from individual species to whole genera.</title>
        <authorList>
            <person name="Goeker M."/>
        </authorList>
    </citation>
    <scope>NUCLEOTIDE SEQUENCE [LARGE SCALE GENOMIC DNA]</scope>
    <source>
        <strain evidence="1 2">DSM 25663</strain>
    </source>
</reference>
<dbReference type="RefSeq" id="WP_112112049.1">
    <property type="nucleotide sequence ID" value="NZ_QLSZ01000001.1"/>
</dbReference>
<protein>
    <recommendedName>
        <fullName evidence="3">Response regulator receiver domain-containing protein</fullName>
    </recommendedName>
</protein>
<proteinExistence type="predicted"/>
<evidence type="ECO:0008006" key="3">
    <source>
        <dbReference type="Google" id="ProtNLM"/>
    </source>
</evidence>
<organism evidence="1 2">
    <name type="scientific">Flavobacterium aciduliphilum</name>
    <dbReference type="NCBI Taxonomy" id="1101402"/>
    <lineage>
        <taxon>Bacteria</taxon>
        <taxon>Pseudomonadati</taxon>
        <taxon>Bacteroidota</taxon>
        <taxon>Flavobacteriia</taxon>
        <taxon>Flavobacteriales</taxon>
        <taxon>Flavobacteriaceae</taxon>
        <taxon>Flavobacterium</taxon>
    </lineage>
</organism>
<accession>A0A328YP97</accession>
<name>A0A328YP97_9FLAO</name>
<sequence length="169" mass="19541">MKNGGFNKIGKLLMKISPMKIIIIDDVKSYFNENMLSIASANGNISFERYYKCDGILLKNLIENPRDILIIDIKGTVTEDIGKDGFNVASHVFNNTNTFVATTSAHKFHLKNRENYGDYIISERLMTPVDFCEELNIMIEKYLKQKTKIYQKVIYKLGKYFFKYGLNKP</sequence>
<dbReference type="Proteomes" id="UP000248840">
    <property type="component" value="Unassembled WGS sequence"/>
</dbReference>
<evidence type="ECO:0000313" key="1">
    <source>
        <dbReference type="EMBL" id="RAR75689.1"/>
    </source>
</evidence>
<evidence type="ECO:0000313" key="2">
    <source>
        <dbReference type="Proteomes" id="UP000248840"/>
    </source>
</evidence>
<dbReference type="OrthoDB" id="1438484at2"/>
<gene>
    <name evidence="1" type="ORF">CLV55_101389</name>
</gene>
<dbReference type="EMBL" id="QLSZ01000001">
    <property type="protein sequence ID" value="RAR75689.1"/>
    <property type="molecule type" value="Genomic_DNA"/>
</dbReference>
<dbReference type="AlphaFoldDB" id="A0A328YP97"/>
<keyword evidence="2" id="KW-1185">Reference proteome</keyword>